<dbReference type="AlphaFoldDB" id="A0A4Q7P226"/>
<proteinExistence type="predicted"/>
<name>A0A4Q7P226_9FLAO</name>
<keyword evidence="2" id="KW-1185">Reference proteome</keyword>
<evidence type="ECO:0000313" key="2">
    <source>
        <dbReference type="Proteomes" id="UP000292262"/>
    </source>
</evidence>
<dbReference type="RefSeq" id="WP_130287035.1">
    <property type="nucleotide sequence ID" value="NZ_SGXE01000002.1"/>
</dbReference>
<organism evidence="1 2">
    <name type="scientific">Aquimarina brevivitae</name>
    <dbReference type="NCBI Taxonomy" id="323412"/>
    <lineage>
        <taxon>Bacteria</taxon>
        <taxon>Pseudomonadati</taxon>
        <taxon>Bacteroidota</taxon>
        <taxon>Flavobacteriia</taxon>
        <taxon>Flavobacteriales</taxon>
        <taxon>Flavobacteriaceae</taxon>
        <taxon>Aquimarina</taxon>
    </lineage>
</organism>
<dbReference type="EMBL" id="SGXE01000002">
    <property type="protein sequence ID" value="RZS93933.1"/>
    <property type="molecule type" value="Genomic_DNA"/>
</dbReference>
<comment type="caution">
    <text evidence="1">The sequence shown here is derived from an EMBL/GenBank/DDBJ whole genome shotgun (WGS) entry which is preliminary data.</text>
</comment>
<dbReference type="Proteomes" id="UP000292262">
    <property type="component" value="Unassembled WGS sequence"/>
</dbReference>
<gene>
    <name evidence="1" type="ORF">EV197_2514</name>
</gene>
<reference evidence="1 2" key="1">
    <citation type="submission" date="2019-02" db="EMBL/GenBank/DDBJ databases">
        <title>Genomic Encyclopedia of Type Strains, Phase IV (KMG-IV): sequencing the most valuable type-strain genomes for metagenomic binning, comparative biology and taxonomic classification.</title>
        <authorList>
            <person name="Goeker M."/>
        </authorList>
    </citation>
    <scope>NUCLEOTIDE SEQUENCE [LARGE SCALE GENOMIC DNA]</scope>
    <source>
        <strain evidence="1 2">DSM 17196</strain>
    </source>
</reference>
<evidence type="ECO:0000313" key="1">
    <source>
        <dbReference type="EMBL" id="RZS93933.1"/>
    </source>
</evidence>
<sequence>MRILVIYILISTICFGCTDNNSNWSSEKFATIFYGSKIKNEKFRLTFTKTDRSQKYTYVNLIDTTKTFSIKKIMDSNTIFFGFEKFIKTNTKSFKDNKLNSIEFDYYHLEDPVTDGTGPILFNSSYGLLAIKNIFGPTVILLDSKDHNLAERIIDKLK</sequence>
<protein>
    <submittedName>
        <fullName evidence="1">Uncharacterized protein</fullName>
    </submittedName>
</protein>
<dbReference type="OrthoDB" id="1425427at2"/>
<accession>A0A4Q7P226</accession>